<proteinExistence type="predicted"/>
<feature type="non-terminal residue" evidence="1">
    <location>
        <position position="97"/>
    </location>
</feature>
<dbReference type="AlphaFoldDB" id="A0A022R3F4"/>
<dbReference type="Proteomes" id="UP000030748">
    <property type="component" value="Unassembled WGS sequence"/>
</dbReference>
<evidence type="ECO:0000313" key="2">
    <source>
        <dbReference type="Proteomes" id="UP000030748"/>
    </source>
</evidence>
<sequence>MGSSSKFSYQRLKQEISIDDEYEDIREHVVGGLRHPKCRRGGVQIKKRLRVKNRRLKRFLAVKNVWSKIWRRMKESQAHFGHLFAGNYLFMQINSPL</sequence>
<protein>
    <submittedName>
        <fullName evidence="1">Uncharacterized protein</fullName>
    </submittedName>
</protein>
<name>A0A022R3F4_ERYGU</name>
<dbReference type="PANTHER" id="PTHR36795:SF2">
    <property type="entry name" value="OS01G0938400 PROTEIN"/>
    <property type="match status" value="1"/>
</dbReference>
<organism evidence="1 2">
    <name type="scientific">Erythranthe guttata</name>
    <name type="common">Yellow monkey flower</name>
    <name type="synonym">Mimulus guttatus</name>
    <dbReference type="NCBI Taxonomy" id="4155"/>
    <lineage>
        <taxon>Eukaryota</taxon>
        <taxon>Viridiplantae</taxon>
        <taxon>Streptophyta</taxon>
        <taxon>Embryophyta</taxon>
        <taxon>Tracheophyta</taxon>
        <taxon>Spermatophyta</taxon>
        <taxon>Magnoliopsida</taxon>
        <taxon>eudicotyledons</taxon>
        <taxon>Gunneridae</taxon>
        <taxon>Pentapetalae</taxon>
        <taxon>asterids</taxon>
        <taxon>lamiids</taxon>
        <taxon>Lamiales</taxon>
        <taxon>Phrymaceae</taxon>
        <taxon>Erythranthe</taxon>
    </lineage>
</organism>
<reference evidence="1 2" key="1">
    <citation type="journal article" date="2013" name="Proc. Natl. Acad. Sci. U.S.A.">
        <title>Fine-scale variation in meiotic recombination in Mimulus inferred from population shotgun sequencing.</title>
        <authorList>
            <person name="Hellsten U."/>
            <person name="Wright K.M."/>
            <person name="Jenkins J."/>
            <person name="Shu S."/>
            <person name="Yuan Y."/>
            <person name="Wessler S.R."/>
            <person name="Schmutz J."/>
            <person name="Willis J.H."/>
            <person name="Rokhsar D.S."/>
        </authorList>
    </citation>
    <scope>NUCLEOTIDE SEQUENCE [LARGE SCALE GENOMIC DNA]</scope>
    <source>
        <strain evidence="2">cv. DUN x IM62</strain>
    </source>
</reference>
<accession>A0A022R3F4</accession>
<dbReference type="PANTHER" id="PTHR36795">
    <property type="entry name" value="OS01G0938400 PROTEIN"/>
    <property type="match status" value="1"/>
</dbReference>
<keyword evidence="2" id="KW-1185">Reference proteome</keyword>
<gene>
    <name evidence="1" type="ORF">MIMGU_mgv1a019669mg</name>
</gene>
<evidence type="ECO:0000313" key="1">
    <source>
        <dbReference type="EMBL" id="EYU34756.1"/>
    </source>
</evidence>
<dbReference type="EMBL" id="KI630674">
    <property type="protein sequence ID" value="EYU34756.1"/>
    <property type="molecule type" value="Genomic_DNA"/>
</dbReference>